<dbReference type="GO" id="GO:0000118">
    <property type="term" value="C:histone deacetylase complex"/>
    <property type="evidence" value="ECO:0007669"/>
    <property type="project" value="TreeGrafter"/>
</dbReference>
<evidence type="ECO:0000313" key="8">
    <source>
        <dbReference type="Proteomes" id="UP001280121"/>
    </source>
</evidence>
<dbReference type="GO" id="GO:0003714">
    <property type="term" value="F:transcription corepressor activity"/>
    <property type="evidence" value="ECO:0007669"/>
    <property type="project" value="InterPro"/>
</dbReference>
<dbReference type="PROSITE" id="PS51477">
    <property type="entry name" value="PAH"/>
    <property type="match status" value="2"/>
</dbReference>
<dbReference type="Gene3D" id="1.20.1160.11">
    <property type="entry name" value="Paired amphipathic helix"/>
    <property type="match status" value="3"/>
</dbReference>
<feature type="region of interest" description="Disordered" evidence="5">
    <location>
        <begin position="1"/>
        <end position="44"/>
    </location>
</feature>
<evidence type="ECO:0000259" key="6">
    <source>
        <dbReference type="SMART" id="SM00761"/>
    </source>
</evidence>
<feature type="compositionally biased region" description="Acidic residues" evidence="5">
    <location>
        <begin position="11"/>
        <end position="21"/>
    </location>
</feature>
<evidence type="ECO:0000256" key="3">
    <source>
        <dbReference type="ARBA" id="ARBA00023242"/>
    </source>
</evidence>
<feature type="compositionally biased region" description="Acidic residues" evidence="5">
    <location>
        <begin position="118"/>
        <end position="141"/>
    </location>
</feature>
<sequence length="578" mass="66535">MMKKRLREVAVDDDDGDDDVEVGSRSKKACGGGSGSSPPSKGELKQKVCAYMKTVQERLGDKSDSYVKFTVFLRDFKARRVDLESLGIQIKNLFEGYPDLILGFNMFLPDGYKISLDDDDDYEMTDTEDEPETETEPETEEQDKIIRSAQFLDAISFVNKVKMRFQNDKKHVYKAFLDVWDRNQKDLFTYDDVYNGVSQLLYDHPDLLQEFVRLLGSQATPPPLPPQKAFDDHQNCGNGCDLSLDDPDTDKIKDKLLEQGLRLCDKAEQVLSKSDYREFLKLLHDYSHGKFSRDDLKAAAISILGSDQNLAAATSILGSDRNLVEEFNVFVEAPGEHLSKLWKVEEKKKDLQPKEMKSVQELDLSNCERIGHSYFVLPEDYRDSSGRQRTEDDEVLNDKFVCVSPEDGNYSFKHKHIQQHEQVMFKFEDDRFEMDLLMERIRSTIVNVKKLWNAMKNNKINLASRIKIEDHLSVVNMRCLERMYGDHALDMMEAIEKDPIIGLPQILKRLEQKQEELKPSRQWFDDVCTRTCAQIHLKKPEGKQQKLSGESSEEEEIQKEDHAMMDVVEGDEQASGSD</sequence>
<feature type="region of interest" description="Disordered" evidence="5">
    <location>
        <begin position="539"/>
        <end position="578"/>
    </location>
</feature>
<dbReference type="GO" id="GO:0000122">
    <property type="term" value="P:negative regulation of transcription by RNA polymerase II"/>
    <property type="evidence" value="ECO:0007669"/>
    <property type="project" value="TreeGrafter"/>
</dbReference>
<name>A0AAD9TXA2_9ROSI</name>
<evidence type="ECO:0000256" key="4">
    <source>
        <dbReference type="PROSITE-ProRule" id="PRU00810"/>
    </source>
</evidence>
<keyword evidence="8" id="KW-1185">Reference proteome</keyword>
<dbReference type="Pfam" id="PF08295">
    <property type="entry name" value="Sin3_corepress"/>
    <property type="match status" value="1"/>
</dbReference>
<dbReference type="PANTHER" id="PTHR12346">
    <property type="entry name" value="SIN3B-RELATED"/>
    <property type="match status" value="1"/>
</dbReference>
<evidence type="ECO:0000313" key="7">
    <source>
        <dbReference type="EMBL" id="KAK2643974.1"/>
    </source>
</evidence>
<comment type="subcellular location">
    <subcellularLocation>
        <location evidence="1 4">Nucleus</location>
    </subcellularLocation>
</comment>
<evidence type="ECO:0000256" key="1">
    <source>
        <dbReference type="ARBA" id="ARBA00004123"/>
    </source>
</evidence>
<dbReference type="Proteomes" id="UP001280121">
    <property type="component" value="Unassembled WGS sequence"/>
</dbReference>
<dbReference type="GO" id="GO:0000785">
    <property type="term" value="C:chromatin"/>
    <property type="evidence" value="ECO:0007669"/>
    <property type="project" value="TreeGrafter"/>
</dbReference>
<dbReference type="InterPro" id="IPR013194">
    <property type="entry name" value="HDAC_interact_dom"/>
</dbReference>
<protein>
    <recommendedName>
        <fullName evidence="6">Histone deacetylase interacting domain-containing protein</fullName>
    </recommendedName>
</protein>
<evidence type="ECO:0000256" key="2">
    <source>
        <dbReference type="ARBA" id="ARBA00022491"/>
    </source>
</evidence>
<organism evidence="7 8">
    <name type="scientific">Dipteronia dyeriana</name>
    <dbReference type="NCBI Taxonomy" id="168575"/>
    <lineage>
        <taxon>Eukaryota</taxon>
        <taxon>Viridiplantae</taxon>
        <taxon>Streptophyta</taxon>
        <taxon>Embryophyta</taxon>
        <taxon>Tracheophyta</taxon>
        <taxon>Spermatophyta</taxon>
        <taxon>Magnoliopsida</taxon>
        <taxon>eudicotyledons</taxon>
        <taxon>Gunneridae</taxon>
        <taxon>Pentapetalae</taxon>
        <taxon>rosids</taxon>
        <taxon>malvids</taxon>
        <taxon>Sapindales</taxon>
        <taxon>Sapindaceae</taxon>
        <taxon>Hippocastanoideae</taxon>
        <taxon>Acereae</taxon>
        <taxon>Dipteronia</taxon>
    </lineage>
</organism>
<dbReference type="PANTHER" id="PTHR12346:SF0">
    <property type="entry name" value="SIN3A, ISOFORM G"/>
    <property type="match status" value="1"/>
</dbReference>
<gene>
    <name evidence="7" type="ORF">Ddye_019169</name>
</gene>
<dbReference type="InterPro" id="IPR003822">
    <property type="entry name" value="PAH"/>
</dbReference>
<proteinExistence type="predicted"/>
<dbReference type="Pfam" id="PF02671">
    <property type="entry name" value="PAH"/>
    <property type="match status" value="3"/>
</dbReference>
<accession>A0AAD9TXA2</accession>
<dbReference type="InterPro" id="IPR039774">
    <property type="entry name" value="Sin3-like"/>
</dbReference>
<evidence type="ECO:0000256" key="5">
    <source>
        <dbReference type="SAM" id="MobiDB-lite"/>
    </source>
</evidence>
<dbReference type="AlphaFoldDB" id="A0AAD9TXA2"/>
<dbReference type="SUPFAM" id="SSF47762">
    <property type="entry name" value="PAH2 domain"/>
    <property type="match status" value="3"/>
</dbReference>
<dbReference type="EMBL" id="JANJYI010000006">
    <property type="protein sequence ID" value="KAK2643974.1"/>
    <property type="molecule type" value="Genomic_DNA"/>
</dbReference>
<comment type="caution">
    <text evidence="7">The sequence shown here is derived from an EMBL/GenBank/DDBJ whole genome shotgun (WGS) entry which is preliminary data.</text>
</comment>
<keyword evidence="3 4" id="KW-0539">Nucleus</keyword>
<feature type="region of interest" description="Disordered" evidence="5">
    <location>
        <begin position="118"/>
        <end position="142"/>
    </location>
</feature>
<keyword evidence="2" id="KW-0678">Repressor</keyword>
<reference evidence="7" key="1">
    <citation type="journal article" date="2023" name="Plant J.">
        <title>Genome sequences and population genomics provide insights into the demographic history, inbreeding, and mutation load of two 'living fossil' tree species of Dipteronia.</title>
        <authorList>
            <person name="Feng Y."/>
            <person name="Comes H.P."/>
            <person name="Chen J."/>
            <person name="Zhu S."/>
            <person name="Lu R."/>
            <person name="Zhang X."/>
            <person name="Li P."/>
            <person name="Qiu J."/>
            <person name="Olsen K.M."/>
            <person name="Qiu Y."/>
        </authorList>
    </citation>
    <scope>NUCLEOTIDE SEQUENCE</scope>
    <source>
        <strain evidence="7">KIB01</strain>
    </source>
</reference>
<feature type="domain" description="Histone deacetylase interacting" evidence="6">
    <location>
        <begin position="366"/>
        <end position="465"/>
    </location>
</feature>
<dbReference type="InterPro" id="IPR036600">
    <property type="entry name" value="PAH_sf"/>
</dbReference>
<dbReference type="SMART" id="SM00761">
    <property type="entry name" value="HDAC_interact"/>
    <property type="match status" value="1"/>
</dbReference>